<sequence>MKYTIIKRLNNIPLKQKILAIVLIGVSVVAAASFTAVHILSGSYNKLLYQTLSESMEYSSGEIVEYMQKMENLTTMFLAEEKVQANLTAIKESSRDSSISMSSVQNMRSYIGEYYQSFSDGILKYISLYMNTSTVYTNIIAADKTPKEIQQEIIRQADIKDGAPCWVTGYMDEYGLFLARKIRQIETLRLDNLGTILLNIDMDALVSYSTKLEDQYGESGYVILDGEKILYHTDNLLQDPSEQIHLNKISKYGVLQLDGSNYFAVHGSIKEYGWDYYCLISYDGISSQLAGIKWICLLIIILDFLAVIFLSVRLVGRLMVHVSRLTHKMQLFAKDNTRVPEVGYDYSQRGDELGTLNRQFDEMSETIIRLIQENYINEILKKEAQLKALENQINPHFLYNTLDSIKWRARAAGERDISDMVEALATLLRTSLNNKDQDDFTVGKEMEIIHSYITIQKFRYEDRLDFENRICQAYYPVSIPKLVIQPLVENSIYYGLESNVEECYIILEVKEQDNILHFYVKNTGSEMEEDLLVRLKSHDITPHGHGIGLINIDKRVKMQYGDEYGLRLYNEEDYAVAELIIPKLQGDQGC</sequence>
<protein>
    <submittedName>
        <fullName evidence="6">Two-component system sensor histidine kinase YesM</fullName>
    </submittedName>
</protein>
<comment type="subcellular location">
    <subcellularLocation>
        <location evidence="1">Membrane</location>
    </subcellularLocation>
</comment>
<evidence type="ECO:0000256" key="1">
    <source>
        <dbReference type="ARBA" id="ARBA00004370"/>
    </source>
</evidence>
<feature type="transmembrane region" description="Helical" evidence="4">
    <location>
        <begin position="291"/>
        <end position="315"/>
    </location>
</feature>
<evidence type="ECO:0000313" key="6">
    <source>
        <dbReference type="EMBL" id="PWJ73705.1"/>
    </source>
</evidence>
<reference evidence="6 7" key="1">
    <citation type="submission" date="2018-05" db="EMBL/GenBank/DDBJ databases">
        <authorList>
            <person name="Goeker M."/>
            <person name="Huntemann M."/>
            <person name="Clum A."/>
            <person name="Pillay M."/>
            <person name="Palaniappan K."/>
            <person name="Varghese N."/>
            <person name="Mikhailova N."/>
            <person name="Stamatis D."/>
            <person name="Reddy T."/>
            <person name="Daum C."/>
            <person name="Shapiro N."/>
            <person name="Ivanova N."/>
            <person name="Kyrpides N."/>
            <person name="Woyke T."/>
        </authorList>
    </citation>
    <scope>NUCLEOTIDE SEQUENCE [LARGE SCALE GENOMIC DNA]</scope>
    <source>
        <strain evidence="6 7">DSM 26524</strain>
    </source>
</reference>
<evidence type="ECO:0000256" key="2">
    <source>
        <dbReference type="ARBA" id="ARBA00022553"/>
    </source>
</evidence>
<dbReference type="AlphaFoldDB" id="A0AB73T121"/>
<dbReference type="Proteomes" id="UP000245412">
    <property type="component" value="Unassembled WGS sequence"/>
</dbReference>
<dbReference type="Pfam" id="PF06580">
    <property type="entry name" value="His_kinase"/>
    <property type="match status" value="1"/>
</dbReference>
<keyword evidence="2" id="KW-0597">Phosphoprotein</keyword>
<feature type="domain" description="HAMP" evidence="5">
    <location>
        <begin position="316"/>
        <end position="372"/>
    </location>
</feature>
<keyword evidence="3" id="KW-0808">Transferase</keyword>
<keyword evidence="6" id="KW-0418">Kinase</keyword>
<dbReference type="GO" id="GO:0000155">
    <property type="term" value="F:phosphorelay sensor kinase activity"/>
    <property type="evidence" value="ECO:0007669"/>
    <property type="project" value="InterPro"/>
</dbReference>
<dbReference type="InterPro" id="IPR010559">
    <property type="entry name" value="Sig_transdc_His_kin_internal"/>
</dbReference>
<accession>A0AB73T121</accession>
<dbReference type="Gene3D" id="3.30.565.10">
    <property type="entry name" value="Histidine kinase-like ATPase, C-terminal domain"/>
    <property type="match status" value="1"/>
</dbReference>
<dbReference type="EMBL" id="QGGY01000011">
    <property type="protein sequence ID" value="PWJ73705.1"/>
    <property type="molecule type" value="Genomic_DNA"/>
</dbReference>
<dbReference type="RefSeq" id="WP_257497561.1">
    <property type="nucleotide sequence ID" value="NZ_JANKBI010000011.1"/>
</dbReference>
<dbReference type="InterPro" id="IPR036890">
    <property type="entry name" value="HATPase_C_sf"/>
</dbReference>
<proteinExistence type="predicted"/>
<evidence type="ECO:0000313" key="7">
    <source>
        <dbReference type="Proteomes" id="UP000245412"/>
    </source>
</evidence>
<keyword evidence="4" id="KW-0812">Transmembrane</keyword>
<dbReference type="GO" id="GO:0016020">
    <property type="term" value="C:membrane"/>
    <property type="evidence" value="ECO:0007669"/>
    <property type="project" value="UniProtKB-SubCell"/>
</dbReference>
<evidence type="ECO:0000256" key="3">
    <source>
        <dbReference type="ARBA" id="ARBA00022679"/>
    </source>
</evidence>
<comment type="caution">
    <text evidence="6">The sequence shown here is derived from an EMBL/GenBank/DDBJ whole genome shotgun (WGS) entry which is preliminary data.</text>
</comment>
<dbReference type="SUPFAM" id="SSF55874">
    <property type="entry name" value="ATPase domain of HSP90 chaperone/DNA topoisomerase II/histidine kinase"/>
    <property type="match status" value="1"/>
</dbReference>
<evidence type="ECO:0000259" key="5">
    <source>
        <dbReference type="PROSITE" id="PS50885"/>
    </source>
</evidence>
<gene>
    <name evidence="6" type="ORF">C7383_11135</name>
</gene>
<dbReference type="InterPro" id="IPR050640">
    <property type="entry name" value="Bact_2-comp_sensor_kinase"/>
</dbReference>
<dbReference type="PROSITE" id="PS50885">
    <property type="entry name" value="HAMP"/>
    <property type="match status" value="1"/>
</dbReference>
<keyword evidence="4" id="KW-0472">Membrane</keyword>
<keyword evidence="7" id="KW-1185">Reference proteome</keyword>
<dbReference type="PANTHER" id="PTHR34220:SF7">
    <property type="entry name" value="SENSOR HISTIDINE KINASE YPDA"/>
    <property type="match status" value="1"/>
</dbReference>
<dbReference type="PANTHER" id="PTHR34220">
    <property type="entry name" value="SENSOR HISTIDINE KINASE YPDA"/>
    <property type="match status" value="1"/>
</dbReference>
<name>A0AB73T121_9FIRM</name>
<keyword evidence="4" id="KW-1133">Transmembrane helix</keyword>
<evidence type="ECO:0000256" key="4">
    <source>
        <dbReference type="SAM" id="Phobius"/>
    </source>
</evidence>
<dbReference type="InterPro" id="IPR003660">
    <property type="entry name" value="HAMP_dom"/>
</dbReference>
<organism evidence="6 7">
    <name type="scientific">Murimonas intestini</name>
    <dbReference type="NCBI Taxonomy" id="1337051"/>
    <lineage>
        <taxon>Bacteria</taxon>
        <taxon>Bacillati</taxon>
        <taxon>Bacillota</taxon>
        <taxon>Clostridia</taxon>
        <taxon>Lachnospirales</taxon>
        <taxon>Lachnospiraceae</taxon>
        <taxon>Murimonas</taxon>
    </lineage>
</organism>
<dbReference type="Gene3D" id="6.10.340.10">
    <property type="match status" value="1"/>
</dbReference>